<dbReference type="GO" id="GO:0032259">
    <property type="term" value="P:methylation"/>
    <property type="evidence" value="ECO:0007669"/>
    <property type="project" value="UniProtKB-KW"/>
</dbReference>
<organism evidence="2 3">
    <name type="scientific">Pseudonocardia ammonioxydans</name>
    <dbReference type="NCBI Taxonomy" id="260086"/>
    <lineage>
        <taxon>Bacteria</taxon>
        <taxon>Bacillati</taxon>
        <taxon>Actinomycetota</taxon>
        <taxon>Actinomycetes</taxon>
        <taxon>Pseudonocardiales</taxon>
        <taxon>Pseudonocardiaceae</taxon>
        <taxon>Pseudonocardia</taxon>
    </lineage>
</organism>
<dbReference type="Pfam" id="PF08241">
    <property type="entry name" value="Methyltransf_11"/>
    <property type="match status" value="1"/>
</dbReference>
<gene>
    <name evidence="2" type="ORF">SAMN05216207_101837</name>
</gene>
<dbReference type="InterPro" id="IPR029063">
    <property type="entry name" value="SAM-dependent_MTases_sf"/>
</dbReference>
<dbReference type="InterPro" id="IPR013216">
    <property type="entry name" value="Methyltransf_11"/>
</dbReference>
<evidence type="ECO:0000313" key="3">
    <source>
        <dbReference type="Proteomes" id="UP000199614"/>
    </source>
</evidence>
<protein>
    <submittedName>
        <fullName evidence="2">Methyltransferase domain-containing protein</fullName>
    </submittedName>
</protein>
<keyword evidence="3" id="KW-1185">Reference proteome</keyword>
<evidence type="ECO:0000259" key="1">
    <source>
        <dbReference type="Pfam" id="PF08241"/>
    </source>
</evidence>
<proteinExistence type="predicted"/>
<name>A0A1I5AL39_PSUAM</name>
<reference evidence="2 3" key="1">
    <citation type="submission" date="2016-10" db="EMBL/GenBank/DDBJ databases">
        <authorList>
            <person name="de Groot N.N."/>
        </authorList>
    </citation>
    <scope>NUCLEOTIDE SEQUENCE [LARGE SCALE GENOMIC DNA]</scope>
    <source>
        <strain evidence="2 3">CGMCC 4.1877</strain>
    </source>
</reference>
<sequence>MAMNVLHRRICRSDSWAERMHGRTLPWATHDVDLTGEVLEIGPGYGVTTRWLAPRAGALTALEVDPVMAADLRDGLGRELGVDVRPGDGAALPFPDASFDAVVCFTMLHHVPTPAEQDRLFAESARVLRPGGTFAGIDTRMSVRFRLIHIGDTLTAVDPAGLPARLSAAGLAGPGTELGQRSFRFRATRPS</sequence>
<dbReference type="PANTHER" id="PTHR42912:SF93">
    <property type="entry name" value="N6-ADENOSINE-METHYLTRANSFERASE TMT1A"/>
    <property type="match status" value="1"/>
</dbReference>
<accession>A0A1I5AL39</accession>
<dbReference type="EMBL" id="FOUY01000018">
    <property type="protein sequence ID" value="SFN63226.1"/>
    <property type="molecule type" value="Genomic_DNA"/>
</dbReference>
<keyword evidence="2" id="KW-0808">Transferase</keyword>
<evidence type="ECO:0000313" key="2">
    <source>
        <dbReference type="EMBL" id="SFN63226.1"/>
    </source>
</evidence>
<dbReference type="Gene3D" id="3.40.50.150">
    <property type="entry name" value="Vaccinia Virus protein VP39"/>
    <property type="match status" value="1"/>
</dbReference>
<keyword evidence="2" id="KW-0489">Methyltransferase</keyword>
<dbReference type="CDD" id="cd02440">
    <property type="entry name" value="AdoMet_MTases"/>
    <property type="match status" value="1"/>
</dbReference>
<dbReference type="RefSeq" id="WP_093344951.1">
    <property type="nucleotide sequence ID" value="NZ_FOUY01000018.1"/>
</dbReference>
<dbReference type="GO" id="GO:0008757">
    <property type="term" value="F:S-adenosylmethionine-dependent methyltransferase activity"/>
    <property type="evidence" value="ECO:0007669"/>
    <property type="project" value="InterPro"/>
</dbReference>
<dbReference type="AlphaFoldDB" id="A0A1I5AL39"/>
<dbReference type="PANTHER" id="PTHR42912">
    <property type="entry name" value="METHYLTRANSFERASE"/>
    <property type="match status" value="1"/>
</dbReference>
<feature type="domain" description="Methyltransferase type 11" evidence="1">
    <location>
        <begin position="39"/>
        <end position="135"/>
    </location>
</feature>
<dbReference type="OrthoDB" id="9805171at2"/>
<dbReference type="SUPFAM" id="SSF53335">
    <property type="entry name" value="S-adenosyl-L-methionine-dependent methyltransferases"/>
    <property type="match status" value="1"/>
</dbReference>
<dbReference type="InterPro" id="IPR050508">
    <property type="entry name" value="Methyltransf_Superfamily"/>
</dbReference>
<dbReference type="STRING" id="260086.SAMN05216207_101837"/>
<dbReference type="Proteomes" id="UP000199614">
    <property type="component" value="Unassembled WGS sequence"/>
</dbReference>